<evidence type="ECO:0000313" key="3">
    <source>
        <dbReference type="Proteomes" id="UP000037425"/>
    </source>
</evidence>
<dbReference type="PANTHER" id="PTHR47237">
    <property type="entry name" value="SLL0310 PROTEIN"/>
    <property type="match status" value="1"/>
</dbReference>
<dbReference type="InterPro" id="IPR000182">
    <property type="entry name" value="GNAT_dom"/>
</dbReference>
<comment type="caution">
    <text evidence="2">The sequence shown here is derived from an EMBL/GenBank/DDBJ whole genome shotgun (WGS) entry which is preliminary data.</text>
</comment>
<dbReference type="GO" id="GO:0016747">
    <property type="term" value="F:acyltransferase activity, transferring groups other than amino-acyl groups"/>
    <property type="evidence" value="ECO:0007669"/>
    <property type="project" value="InterPro"/>
</dbReference>
<dbReference type="EMBL" id="LGAP01000011">
    <property type="protein sequence ID" value="KOF17431.1"/>
    <property type="molecule type" value="Genomic_DNA"/>
</dbReference>
<dbReference type="Pfam" id="PF18014">
    <property type="entry name" value="Acetyltransf_18"/>
    <property type="match status" value="1"/>
</dbReference>
<dbReference type="PROSITE" id="PS51186">
    <property type="entry name" value="GNAT"/>
    <property type="match status" value="1"/>
</dbReference>
<dbReference type="OrthoDB" id="8453373at2"/>
<gene>
    <name evidence="2" type="ORF">AC244_18090</name>
</gene>
<dbReference type="InterPro" id="IPR016181">
    <property type="entry name" value="Acyl_CoA_acyltransferase"/>
</dbReference>
<name>A0A0L8BRT9_ENSAD</name>
<proteinExistence type="predicted"/>
<dbReference type="AlphaFoldDB" id="A0A0L8BRT9"/>
<dbReference type="Gene3D" id="3.40.630.90">
    <property type="match status" value="1"/>
</dbReference>
<dbReference type="PATRIC" id="fig|106592.7.peg.1406"/>
<dbReference type="RefSeq" id="WP_053250192.1">
    <property type="nucleotide sequence ID" value="NZ_LGAP01000011.1"/>
</dbReference>
<sequence>MHTSQIDLVAFGPEHLEGAVALSRQAGWPHRPEDWQTALALSRGIVAVSDNHHVVGTALVTPYGTDCATINMVIVDEAARGRGLGRRLMQAALDIGGERQLRLVATTDGLPLYEKLGFQPVGTILQYQGKIPAIAAPDGIEHACEADFDAVVALDRAAFEADRRALLTHIAKAGQFAVLRRADRIQGFAALRAFGRGDVIGPVVAENLQDACSLISFFIGSRPDAFLRIDTTADTELAPWLESLGLGHVGGGIAMRTGGTEAPARAPYKTYALANQAFG</sequence>
<evidence type="ECO:0000259" key="1">
    <source>
        <dbReference type="PROSITE" id="PS51186"/>
    </source>
</evidence>
<reference evidence="3" key="1">
    <citation type="submission" date="2015-07" db="EMBL/GenBank/DDBJ databases">
        <title>Whole genome sequence of an Ensifer adhaerens strain isolated from a cave pool in the Wind Cave National Park.</title>
        <authorList>
            <person name="Eng W.W.H."/>
            <person name="Gan H.M."/>
            <person name="Barton H.A."/>
            <person name="Savka M.A."/>
        </authorList>
    </citation>
    <scope>NUCLEOTIDE SEQUENCE [LARGE SCALE GENOMIC DNA]</scope>
    <source>
        <strain evidence="3">SD006</strain>
    </source>
</reference>
<accession>A0A0L8BRT9</accession>
<dbReference type="SUPFAM" id="SSF55729">
    <property type="entry name" value="Acyl-CoA N-acyltransferases (Nat)"/>
    <property type="match status" value="1"/>
</dbReference>
<dbReference type="Proteomes" id="UP000037425">
    <property type="component" value="Unassembled WGS sequence"/>
</dbReference>
<feature type="domain" description="N-acetyltransferase" evidence="1">
    <location>
        <begin position="6"/>
        <end position="147"/>
    </location>
</feature>
<evidence type="ECO:0000313" key="2">
    <source>
        <dbReference type="EMBL" id="KOF17431.1"/>
    </source>
</evidence>
<dbReference type="InterPro" id="IPR052729">
    <property type="entry name" value="Acyl/Acetyltrans_Enzymes"/>
</dbReference>
<dbReference type="InterPro" id="IPR041496">
    <property type="entry name" value="YitH/HolE_GNAT"/>
</dbReference>
<dbReference type="Pfam" id="PF00583">
    <property type="entry name" value="Acetyltransf_1"/>
    <property type="match status" value="1"/>
</dbReference>
<dbReference type="CDD" id="cd04301">
    <property type="entry name" value="NAT_SF"/>
    <property type="match status" value="1"/>
</dbReference>
<protein>
    <submittedName>
        <fullName evidence="2">GNAT family acetyltransferase</fullName>
    </submittedName>
</protein>
<organism evidence="2 3">
    <name type="scientific">Ensifer adhaerens</name>
    <name type="common">Sinorhizobium morelense</name>
    <dbReference type="NCBI Taxonomy" id="106592"/>
    <lineage>
        <taxon>Bacteria</taxon>
        <taxon>Pseudomonadati</taxon>
        <taxon>Pseudomonadota</taxon>
        <taxon>Alphaproteobacteria</taxon>
        <taxon>Hyphomicrobiales</taxon>
        <taxon>Rhizobiaceae</taxon>
        <taxon>Sinorhizobium/Ensifer group</taxon>
        <taxon>Ensifer</taxon>
    </lineage>
</organism>
<keyword evidence="2" id="KW-0808">Transferase</keyword>
<dbReference type="PANTHER" id="PTHR47237:SF2">
    <property type="entry name" value="BLL4206 PROTEIN"/>
    <property type="match status" value="1"/>
</dbReference>
<dbReference type="Gene3D" id="3.40.630.30">
    <property type="match status" value="1"/>
</dbReference>